<dbReference type="Proteomes" id="UP000314294">
    <property type="component" value="Unassembled WGS sequence"/>
</dbReference>
<sequence>MPCCFVFCDPLPRLESRPETRDQRPETRDQRPVFSRFLDASREEQTRRAFWPELTRSHPGPGGGLERRSEPQTLLERLPTDAGTCPCDSSMGKGCHAKTR</sequence>
<evidence type="ECO:0000313" key="2">
    <source>
        <dbReference type="EMBL" id="TNN40632.1"/>
    </source>
</evidence>
<keyword evidence="3" id="KW-1185">Reference proteome</keyword>
<organism evidence="2 3">
    <name type="scientific">Liparis tanakae</name>
    <name type="common">Tanaka's snailfish</name>
    <dbReference type="NCBI Taxonomy" id="230148"/>
    <lineage>
        <taxon>Eukaryota</taxon>
        <taxon>Metazoa</taxon>
        <taxon>Chordata</taxon>
        <taxon>Craniata</taxon>
        <taxon>Vertebrata</taxon>
        <taxon>Euteleostomi</taxon>
        <taxon>Actinopterygii</taxon>
        <taxon>Neopterygii</taxon>
        <taxon>Teleostei</taxon>
        <taxon>Neoteleostei</taxon>
        <taxon>Acanthomorphata</taxon>
        <taxon>Eupercaria</taxon>
        <taxon>Perciformes</taxon>
        <taxon>Cottioidei</taxon>
        <taxon>Cottales</taxon>
        <taxon>Liparidae</taxon>
        <taxon>Liparis</taxon>
    </lineage>
</organism>
<name>A0A4Z2FK23_9TELE</name>
<reference evidence="2 3" key="1">
    <citation type="submission" date="2019-03" db="EMBL/GenBank/DDBJ databases">
        <title>First draft genome of Liparis tanakae, snailfish: a comprehensive survey of snailfish specific genes.</title>
        <authorList>
            <person name="Kim W."/>
            <person name="Song I."/>
            <person name="Jeong J.-H."/>
            <person name="Kim D."/>
            <person name="Kim S."/>
            <person name="Ryu S."/>
            <person name="Song J.Y."/>
            <person name="Lee S.K."/>
        </authorList>
    </citation>
    <scope>NUCLEOTIDE SEQUENCE [LARGE SCALE GENOMIC DNA]</scope>
    <source>
        <tissue evidence="2">Muscle</tissue>
    </source>
</reference>
<proteinExistence type="predicted"/>
<comment type="caution">
    <text evidence="2">The sequence shown here is derived from an EMBL/GenBank/DDBJ whole genome shotgun (WGS) entry which is preliminary data.</text>
</comment>
<dbReference type="AlphaFoldDB" id="A0A4Z2FK23"/>
<feature type="region of interest" description="Disordered" evidence="1">
    <location>
        <begin position="13"/>
        <end position="70"/>
    </location>
</feature>
<evidence type="ECO:0000313" key="3">
    <source>
        <dbReference type="Proteomes" id="UP000314294"/>
    </source>
</evidence>
<accession>A0A4Z2FK23</accession>
<dbReference type="EMBL" id="SRLO01001172">
    <property type="protein sequence ID" value="TNN40632.1"/>
    <property type="molecule type" value="Genomic_DNA"/>
</dbReference>
<feature type="compositionally biased region" description="Basic and acidic residues" evidence="1">
    <location>
        <begin position="13"/>
        <end position="31"/>
    </location>
</feature>
<evidence type="ECO:0000256" key="1">
    <source>
        <dbReference type="SAM" id="MobiDB-lite"/>
    </source>
</evidence>
<gene>
    <name evidence="2" type="ORF">EYF80_049195</name>
</gene>
<protein>
    <submittedName>
        <fullName evidence="2">Uncharacterized protein</fullName>
    </submittedName>
</protein>